<feature type="domain" description="RING-type" evidence="2">
    <location>
        <begin position="55"/>
        <end position="101"/>
    </location>
</feature>
<dbReference type="AlphaFoldDB" id="A0AAN8Z172"/>
<dbReference type="PANTHER" id="PTHR45676:SF41">
    <property type="entry name" value="RING-H2 FINGER PROTEIN ATL66"/>
    <property type="match status" value="1"/>
</dbReference>
<evidence type="ECO:0000259" key="2">
    <source>
        <dbReference type="PROSITE" id="PS50089"/>
    </source>
</evidence>
<dbReference type="SMART" id="SM00184">
    <property type="entry name" value="RING"/>
    <property type="match status" value="1"/>
</dbReference>
<evidence type="ECO:0000313" key="4">
    <source>
        <dbReference type="Proteomes" id="UP001370490"/>
    </source>
</evidence>
<protein>
    <submittedName>
        <fullName evidence="3">Zinc finger, RING-type</fullName>
    </submittedName>
</protein>
<gene>
    <name evidence="3" type="ORF">RJ641_015554</name>
</gene>
<dbReference type="Pfam" id="PF13639">
    <property type="entry name" value="zf-RING_2"/>
    <property type="match status" value="1"/>
</dbReference>
<dbReference type="PANTHER" id="PTHR45676">
    <property type="entry name" value="RING-H2 FINGER PROTEIN ATL51-RELATED"/>
    <property type="match status" value="1"/>
</dbReference>
<name>A0AAN8Z172_9MAGN</name>
<keyword evidence="4" id="KW-1185">Reference proteome</keyword>
<evidence type="ECO:0000313" key="3">
    <source>
        <dbReference type="EMBL" id="KAK6919650.1"/>
    </source>
</evidence>
<dbReference type="PROSITE" id="PS50089">
    <property type="entry name" value="ZF_RING_2"/>
    <property type="match status" value="1"/>
</dbReference>
<reference evidence="3 4" key="1">
    <citation type="submission" date="2023-12" db="EMBL/GenBank/DDBJ databases">
        <title>A high-quality genome assembly for Dillenia turbinata (Dilleniales).</title>
        <authorList>
            <person name="Chanderbali A."/>
        </authorList>
    </citation>
    <scope>NUCLEOTIDE SEQUENCE [LARGE SCALE GENOMIC DNA]</scope>
    <source>
        <strain evidence="3">LSX21</strain>
        <tissue evidence="3">Leaf</tissue>
    </source>
</reference>
<dbReference type="InterPro" id="IPR001841">
    <property type="entry name" value="Znf_RING"/>
</dbReference>
<dbReference type="Proteomes" id="UP001370490">
    <property type="component" value="Unassembled WGS sequence"/>
</dbReference>
<dbReference type="Gene3D" id="3.30.40.10">
    <property type="entry name" value="Zinc/RING finger domain, C3HC4 (zinc finger)"/>
    <property type="match status" value="1"/>
</dbReference>
<proteinExistence type="predicted"/>
<dbReference type="EMBL" id="JBAMMX010000021">
    <property type="protein sequence ID" value="KAK6919650.1"/>
    <property type="molecule type" value="Genomic_DNA"/>
</dbReference>
<dbReference type="InterPro" id="IPR013083">
    <property type="entry name" value="Znf_RING/FYVE/PHD"/>
</dbReference>
<organism evidence="3 4">
    <name type="scientific">Dillenia turbinata</name>
    <dbReference type="NCBI Taxonomy" id="194707"/>
    <lineage>
        <taxon>Eukaryota</taxon>
        <taxon>Viridiplantae</taxon>
        <taxon>Streptophyta</taxon>
        <taxon>Embryophyta</taxon>
        <taxon>Tracheophyta</taxon>
        <taxon>Spermatophyta</taxon>
        <taxon>Magnoliopsida</taxon>
        <taxon>eudicotyledons</taxon>
        <taxon>Gunneridae</taxon>
        <taxon>Pentapetalae</taxon>
        <taxon>Dilleniales</taxon>
        <taxon>Dilleniaceae</taxon>
        <taxon>Dillenia</taxon>
    </lineage>
</organism>
<sequence length="105" mass="12284">MAKELVRLKFTFPCNSVETTIRSPLLDLRRIKFRDLRLSIRWDRDGAISCNEEMCSVCLVDFALEEEDQLVSQLPKCKHVFHSKCITNWVHRNQTTCPLCRSSLL</sequence>
<evidence type="ECO:0000256" key="1">
    <source>
        <dbReference type="PROSITE-ProRule" id="PRU00175"/>
    </source>
</evidence>
<keyword evidence="1" id="KW-0862">Zinc</keyword>
<dbReference type="SUPFAM" id="SSF57850">
    <property type="entry name" value="RING/U-box"/>
    <property type="match status" value="1"/>
</dbReference>
<keyword evidence="1" id="KW-0479">Metal-binding</keyword>
<dbReference type="GO" id="GO:0008270">
    <property type="term" value="F:zinc ion binding"/>
    <property type="evidence" value="ECO:0007669"/>
    <property type="project" value="UniProtKB-KW"/>
</dbReference>
<comment type="caution">
    <text evidence="3">The sequence shown here is derived from an EMBL/GenBank/DDBJ whole genome shotgun (WGS) entry which is preliminary data.</text>
</comment>
<accession>A0AAN8Z172</accession>
<keyword evidence="1" id="KW-0863">Zinc-finger</keyword>